<dbReference type="RefSeq" id="WP_309850463.1">
    <property type="nucleotide sequence ID" value="NZ_JAVDQJ010000002.1"/>
</dbReference>
<sequence>MTAPAVAATPMPATAPTGSALEAVELLSACVLKVQQDISMNFTTPKAKTCQDRSLNLSGYAAELLKDGVRLNTTLKTTIKGDWIGGAGQITVTGRDGQPFTYHHVSRRAGHLRYIVPGNVTLAGLDGPAVDWLFSCRAALSTFIAQTYDFDAAARIASCADTKLRLMDDAGLGKTPVTARPKESVVRLRQSDGAVSMEIMVAVRTRSGSWLTSTEWVRGGLVVPAYINTQTQKP</sequence>
<proteinExistence type="predicted"/>
<organism evidence="1 2">
    <name type="scientific">Deinococcus soli</name>
    <name type="common">ex Cha et al. 2016</name>
    <dbReference type="NCBI Taxonomy" id="1309411"/>
    <lineage>
        <taxon>Bacteria</taxon>
        <taxon>Thermotogati</taxon>
        <taxon>Deinococcota</taxon>
        <taxon>Deinococci</taxon>
        <taxon>Deinococcales</taxon>
        <taxon>Deinococcaceae</taxon>
        <taxon>Deinococcus</taxon>
    </lineage>
</organism>
<gene>
    <name evidence="1" type="ORF">J2Y00_000137</name>
</gene>
<dbReference type="AlphaFoldDB" id="A0AAE4BJH7"/>
<dbReference type="Proteomes" id="UP001185331">
    <property type="component" value="Unassembled WGS sequence"/>
</dbReference>
<evidence type="ECO:0000313" key="1">
    <source>
        <dbReference type="EMBL" id="MDR6216588.1"/>
    </source>
</evidence>
<dbReference type="EMBL" id="JAVDQK010000001">
    <property type="protein sequence ID" value="MDR6216588.1"/>
    <property type="molecule type" value="Genomic_DNA"/>
</dbReference>
<reference evidence="1" key="1">
    <citation type="submission" date="2023-07" db="EMBL/GenBank/DDBJ databases">
        <title>Sorghum-associated microbial communities from plants grown in Nebraska, USA.</title>
        <authorList>
            <person name="Schachtman D."/>
        </authorList>
    </citation>
    <scope>NUCLEOTIDE SEQUENCE</scope>
    <source>
        <strain evidence="1">BE330</strain>
    </source>
</reference>
<comment type="caution">
    <text evidence="1">The sequence shown here is derived from an EMBL/GenBank/DDBJ whole genome shotgun (WGS) entry which is preliminary data.</text>
</comment>
<accession>A0AAE4BJH7</accession>
<name>A0AAE4BJH7_9DEIO</name>
<evidence type="ECO:0000313" key="2">
    <source>
        <dbReference type="Proteomes" id="UP001185331"/>
    </source>
</evidence>
<protein>
    <submittedName>
        <fullName evidence="1">Uncharacterized protein</fullName>
    </submittedName>
</protein>